<evidence type="ECO:0000259" key="2">
    <source>
        <dbReference type="Pfam" id="PF20149"/>
    </source>
</evidence>
<feature type="domain" description="DUF6532" evidence="2">
    <location>
        <begin position="502"/>
        <end position="701"/>
    </location>
</feature>
<name>A0AAD4C5K5_BOLED</name>
<dbReference type="Proteomes" id="UP001194468">
    <property type="component" value="Unassembled WGS sequence"/>
</dbReference>
<dbReference type="InterPro" id="IPR045341">
    <property type="entry name" value="DUF6532"/>
</dbReference>
<feature type="region of interest" description="Disordered" evidence="1">
    <location>
        <begin position="445"/>
        <end position="477"/>
    </location>
</feature>
<feature type="region of interest" description="Disordered" evidence="1">
    <location>
        <begin position="99"/>
        <end position="244"/>
    </location>
</feature>
<protein>
    <recommendedName>
        <fullName evidence="2">DUF6532 domain-containing protein</fullName>
    </recommendedName>
</protein>
<reference evidence="3" key="2">
    <citation type="journal article" date="2020" name="Nat. Commun.">
        <title>Large-scale genome sequencing of mycorrhizal fungi provides insights into the early evolution of symbiotic traits.</title>
        <authorList>
            <person name="Miyauchi S."/>
            <person name="Kiss E."/>
            <person name="Kuo A."/>
            <person name="Drula E."/>
            <person name="Kohler A."/>
            <person name="Sanchez-Garcia M."/>
            <person name="Morin E."/>
            <person name="Andreopoulos B."/>
            <person name="Barry K.W."/>
            <person name="Bonito G."/>
            <person name="Buee M."/>
            <person name="Carver A."/>
            <person name="Chen C."/>
            <person name="Cichocki N."/>
            <person name="Clum A."/>
            <person name="Culley D."/>
            <person name="Crous P.W."/>
            <person name="Fauchery L."/>
            <person name="Girlanda M."/>
            <person name="Hayes R.D."/>
            <person name="Keri Z."/>
            <person name="LaButti K."/>
            <person name="Lipzen A."/>
            <person name="Lombard V."/>
            <person name="Magnuson J."/>
            <person name="Maillard F."/>
            <person name="Murat C."/>
            <person name="Nolan M."/>
            <person name="Ohm R.A."/>
            <person name="Pangilinan J."/>
            <person name="Pereira M.F."/>
            <person name="Perotto S."/>
            <person name="Peter M."/>
            <person name="Pfister S."/>
            <person name="Riley R."/>
            <person name="Sitrit Y."/>
            <person name="Stielow J.B."/>
            <person name="Szollosi G."/>
            <person name="Zifcakova L."/>
            <person name="Stursova M."/>
            <person name="Spatafora J.W."/>
            <person name="Tedersoo L."/>
            <person name="Vaario L.M."/>
            <person name="Yamada A."/>
            <person name="Yan M."/>
            <person name="Wang P."/>
            <person name="Xu J."/>
            <person name="Bruns T."/>
            <person name="Baldrian P."/>
            <person name="Vilgalys R."/>
            <person name="Dunand C."/>
            <person name="Henrissat B."/>
            <person name="Grigoriev I.V."/>
            <person name="Hibbett D."/>
            <person name="Nagy L.G."/>
            <person name="Martin F.M."/>
        </authorList>
    </citation>
    <scope>NUCLEOTIDE SEQUENCE</scope>
    <source>
        <strain evidence="3">BED1</strain>
    </source>
</reference>
<evidence type="ECO:0000313" key="3">
    <source>
        <dbReference type="EMBL" id="KAF8449208.1"/>
    </source>
</evidence>
<dbReference type="AlphaFoldDB" id="A0AAD4C5K5"/>
<accession>A0AAD4C5K5</accession>
<reference evidence="3" key="1">
    <citation type="submission" date="2019-10" db="EMBL/GenBank/DDBJ databases">
        <authorList>
            <consortium name="DOE Joint Genome Institute"/>
            <person name="Kuo A."/>
            <person name="Miyauchi S."/>
            <person name="Kiss E."/>
            <person name="Drula E."/>
            <person name="Kohler A."/>
            <person name="Sanchez-Garcia M."/>
            <person name="Andreopoulos B."/>
            <person name="Barry K.W."/>
            <person name="Bonito G."/>
            <person name="Buee M."/>
            <person name="Carver A."/>
            <person name="Chen C."/>
            <person name="Cichocki N."/>
            <person name="Clum A."/>
            <person name="Culley D."/>
            <person name="Crous P.W."/>
            <person name="Fauchery L."/>
            <person name="Girlanda M."/>
            <person name="Hayes R."/>
            <person name="Keri Z."/>
            <person name="LaButti K."/>
            <person name="Lipzen A."/>
            <person name="Lombard V."/>
            <person name="Magnuson J."/>
            <person name="Maillard F."/>
            <person name="Morin E."/>
            <person name="Murat C."/>
            <person name="Nolan M."/>
            <person name="Ohm R."/>
            <person name="Pangilinan J."/>
            <person name="Pereira M."/>
            <person name="Perotto S."/>
            <person name="Peter M."/>
            <person name="Riley R."/>
            <person name="Sitrit Y."/>
            <person name="Stielow B."/>
            <person name="Szollosi G."/>
            <person name="Zifcakova L."/>
            <person name="Stursova M."/>
            <person name="Spatafora J.W."/>
            <person name="Tedersoo L."/>
            <person name="Vaario L.-M."/>
            <person name="Yamada A."/>
            <person name="Yan M."/>
            <person name="Wang P."/>
            <person name="Xu J."/>
            <person name="Bruns T."/>
            <person name="Baldrian P."/>
            <person name="Vilgalys R."/>
            <person name="Henrissat B."/>
            <person name="Grigoriev I.V."/>
            <person name="Hibbett D."/>
            <person name="Nagy L.G."/>
            <person name="Martin F.M."/>
        </authorList>
    </citation>
    <scope>NUCLEOTIDE SEQUENCE</scope>
    <source>
        <strain evidence="3">BED1</strain>
    </source>
</reference>
<evidence type="ECO:0000256" key="1">
    <source>
        <dbReference type="SAM" id="MobiDB-lite"/>
    </source>
</evidence>
<dbReference type="Pfam" id="PF20149">
    <property type="entry name" value="DUF6532"/>
    <property type="match status" value="1"/>
</dbReference>
<gene>
    <name evidence="3" type="ORF">L210DRAFT_3640832</name>
</gene>
<organism evidence="3 4">
    <name type="scientific">Boletus edulis BED1</name>
    <dbReference type="NCBI Taxonomy" id="1328754"/>
    <lineage>
        <taxon>Eukaryota</taxon>
        <taxon>Fungi</taxon>
        <taxon>Dikarya</taxon>
        <taxon>Basidiomycota</taxon>
        <taxon>Agaricomycotina</taxon>
        <taxon>Agaricomycetes</taxon>
        <taxon>Agaricomycetidae</taxon>
        <taxon>Boletales</taxon>
        <taxon>Boletineae</taxon>
        <taxon>Boletaceae</taxon>
        <taxon>Boletoideae</taxon>
        <taxon>Boletus</taxon>
    </lineage>
</organism>
<feature type="compositionally biased region" description="Low complexity" evidence="1">
    <location>
        <begin position="179"/>
        <end position="202"/>
    </location>
</feature>
<feature type="region of interest" description="Disordered" evidence="1">
    <location>
        <begin position="1"/>
        <end position="40"/>
    </location>
</feature>
<evidence type="ECO:0000313" key="4">
    <source>
        <dbReference type="Proteomes" id="UP001194468"/>
    </source>
</evidence>
<feature type="compositionally biased region" description="Polar residues" evidence="1">
    <location>
        <begin position="206"/>
        <end position="222"/>
    </location>
</feature>
<dbReference type="EMBL" id="WHUW01000003">
    <property type="protein sequence ID" value="KAF8449208.1"/>
    <property type="molecule type" value="Genomic_DNA"/>
</dbReference>
<comment type="caution">
    <text evidence="3">The sequence shown here is derived from an EMBL/GenBank/DDBJ whole genome shotgun (WGS) entry which is preliminary data.</text>
</comment>
<feature type="compositionally biased region" description="Polar residues" evidence="1">
    <location>
        <begin position="445"/>
        <end position="465"/>
    </location>
</feature>
<feature type="compositionally biased region" description="Polar residues" evidence="1">
    <location>
        <begin position="130"/>
        <end position="139"/>
    </location>
</feature>
<keyword evidence="4" id="KW-1185">Reference proteome</keyword>
<sequence length="723" mass="79945">MAKHKIIYESDEDDVEERPKKARKVPEVPPGTSATHPPHIARSKLIGTEVVNNEAKVQRSGHSGKGSGGRLAAMERIEQIQMEPSKWSSKIDITTQGENVNPMAPSFQDVGEHSCRTRRGGSDEVAVPQTHGQSTFTQSPPQPEFLQATPNQQFRFRVPYAPFQAENNKQAPPRTRFCGPSSQPSSKDSGPPSSQSPSLFSGGSAGTRSTAATSHAPSTCSSKGERRPMAQRDPSPQHILSATSSAPCISEFECSRADASSNSMMLHLSAAPDYNDMGEMQIDEASPSEDDRIAEEALHQTEWRMIGDHCHPQSTPQEERQYLLETTSTVRPHNIGRGSPPLINAMIKPRAGCRCTPVATLRLQTTSIIVFRTILTGQISMARLRKANQVLVHAMKQPQASHLLSLRKLPRTSKLRIANHVLICTVKRPQANHLLCLHKLPRTLQQQTRSTNNPTGNSQVTNNDNGRNRPSPDLPASIVTERSEPWHLQHYDPPTCDVIEHAKQFSHCDAASINPFPAHPPFNSKAIEYIDEVIAEHRARGLIVSEGWWLHNASDITRLLWEDLGNWHSALRKRARTFVTQRYMWNPENCRERNVEITKNLLGNGGLFLRGEPDAEVRGHANNLAHPPIKGLVIDFFYTSPSAVSKLFPEVFAGEVPRVTVALAATALKVALDEIASGHGEVNFQVGTYSPVYREILGLMSKCDANAIHREKTSALLSYDDVF</sequence>
<proteinExistence type="predicted"/>